<sequence length="231" mass="21857">MAEQKSSQQAAHTSPDQASEKEPQQLPQPLRAAVSVLGKVPGAGTVGRVAGGALDRVGAVSPRGRRYAVYAGAGVLGAAGIVEWPIAVTGAAVAWLTQPRPGEGDASAGPSGDASVEPSGDTRAALSGDASAASSGDTRAALSGDASAEPPGDTSAGPSGDASAAPSGDPTGGPTPKVLAASHGSPGAATAAAAATSSSPSGKLPPHESPSVPPGQGGPGGSTTGRNRSGH</sequence>
<name>A0AAI8PQQ7_9ACTN</name>
<dbReference type="Proteomes" id="UP000265765">
    <property type="component" value="Chromosome"/>
</dbReference>
<evidence type="ECO:0000313" key="3">
    <source>
        <dbReference type="Proteomes" id="UP000265765"/>
    </source>
</evidence>
<protein>
    <submittedName>
        <fullName evidence="2">Uncharacterized protein</fullName>
    </submittedName>
</protein>
<feature type="region of interest" description="Disordered" evidence="1">
    <location>
        <begin position="98"/>
        <end position="231"/>
    </location>
</feature>
<proteinExistence type="predicted"/>
<feature type="region of interest" description="Disordered" evidence="1">
    <location>
        <begin position="1"/>
        <end position="33"/>
    </location>
</feature>
<organism evidence="2 3">
    <name type="scientific">Streptomyces griseorubiginosus</name>
    <dbReference type="NCBI Taxonomy" id="67304"/>
    <lineage>
        <taxon>Bacteria</taxon>
        <taxon>Bacillati</taxon>
        <taxon>Actinomycetota</taxon>
        <taxon>Actinomycetes</taxon>
        <taxon>Kitasatosporales</taxon>
        <taxon>Streptomycetaceae</taxon>
        <taxon>Streptomyces</taxon>
    </lineage>
</organism>
<feature type="compositionally biased region" description="Low complexity" evidence="1">
    <location>
        <begin position="122"/>
        <end position="141"/>
    </location>
</feature>
<feature type="compositionally biased region" description="Low complexity" evidence="1">
    <location>
        <begin position="180"/>
        <end position="201"/>
    </location>
</feature>
<accession>A0AAI8PQQ7</accession>
<evidence type="ECO:0000313" key="2">
    <source>
        <dbReference type="EMBL" id="AYC41405.1"/>
    </source>
</evidence>
<evidence type="ECO:0000256" key="1">
    <source>
        <dbReference type="SAM" id="MobiDB-lite"/>
    </source>
</evidence>
<dbReference type="EMBL" id="CP032427">
    <property type="protein sequence ID" value="AYC41405.1"/>
    <property type="molecule type" value="Genomic_DNA"/>
</dbReference>
<feature type="compositionally biased region" description="Polar residues" evidence="1">
    <location>
        <begin position="1"/>
        <end position="17"/>
    </location>
</feature>
<dbReference type="AlphaFoldDB" id="A0AAI8PQQ7"/>
<feature type="compositionally biased region" description="Low complexity" evidence="1">
    <location>
        <begin position="152"/>
        <end position="169"/>
    </location>
</feature>
<gene>
    <name evidence="2" type="ORF">DWG14_05691</name>
</gene>
<reference evidence="2 3" key="1">
    <citation type="submission" date="2018-09" db="EMBL/GenBank/DDBJ databases">
        <title>Production of Trimethoprim by Streptomyces sp. 3E-1.</title>
        <authorList>
            <person name="Kang H.J."/>
            <person name="Kim S.B."/>
        </authorList>
    </citation>
    <scope>NUCLEOTIDE SEQUENCE [LARGE SCALE GENOMIC DNA]</scope>
    <source>
        <strain evidence="2 3">3E-1</strain>
    </source>
</reference>
<dbReference type="KEGG" id="sge:DWG14_05691"/>